<protein>
    <submittedName>
        <fullName evidence="1">Uncharacterized protein</fullName>
    </submittedName>
</protein>
<dbReference type="EMBL" id="JAERQJ010000003">
    <property type="protein sequence ID" value="MBL0683329.1"/>
    <property type="molecule type" value="Genomic_DNA"/>
</dbReference>
<dbReference type="RefSeq" id="WP_201918247.1">
    <property type="nucleotide sequence ID" value="NZ_BAABAX010000008.1"/>
</dbReference>
<evidence type="ECO:0000313" key="2">
    <source>
        <dbReference type="Proteomes" id="UP000651057"/>
    </source>
</evidence>
<proteinExistence type="predicted"/>
<gene>
    <name evidence="1" type="ORF">JJQ60_07360</name>
</gene>
<dbReference type="AlphaFoldDB" id="A0A937A2R9"/>
<accession>A0A937A2R9</accession>
<evidence type="ECO:0000313" key="1">
    <source>
        <dbReference type="EMBL" id="MBL0683329.1"/>
    </source>
</evidence>
<dbReference type="Proteomes" id="UP000651057">
    <property type="component" value="Unassembled WGS sequence"/>
</dbReference>
<name>A0A937A2R9_9FLAO</name>
<keyword evidence="2" id="KW-1185">Reference proteome</keyword>
<sequence>MLDFIHKEMSEVQRTALKSALAEAAAMAQEAIGGAFVIHEDIDITQSIIEIEMKENELSRTRDKAKTIKKGRSIQELLRLKNKNR</sequence>
<comment type="caution">
    <text evidence="1">The sequence shown here is derived from an EMBL/GenBank/DDBJ whole genome shotgun (WGS) entry which is preliminary data.</text>
</comment>
<organism evidence="1 2">
    <name type="scientific">Aquimarina mytili</name>
    <dbReference type="NCBI Taxonomy" id="874423"/>
    <lineage>
        <taxon>Bacteria</taxon>
        <taxon>Pseudomonadati</taxon>
        <taxon>Bacteroidota</taxon>
        <taxon>Flavobacteriia</taxon>
        <taxon>Flavobacteriales</taxon>
        <taxon>Flavobacteriaceae</taxon>
        <taxon>Aquimarina</taxon>
    </lineage>
</organism>
<reference evidence="1" key="1">
    <citation type="submission" date="2021-01" db="EMBL/GenBank/DDBJ databases">
        <authorList>
            <person name="Zhong Y.L."/>
        </authorList>
    </citation>
    <scope>NUCLEOTIDE SEQUENCE</scope>
    <source>
        <strain evidence="1">KCTC 23302</strain>
    </source>
</reference>